<dbReference type="EMBL" id="JARMQG010000269">
    <property type="protein sequence ID" value="MED3564118.1"/>
    <property type="molecule type" value="Genomic_DNA"/>
</dbReference>
<protein>
    <submittedName>
        <fullName evidence="1">Uncharacterized protein</fullName>
    </submittedName>
</protein>
<keyword evidence="2" id="KW-1185">Reference proteome</keyword>
<name>A0ABU6ND12_9BACI</name>
<sequence length="64" mass="7567">MNKKNKVVSLKKYKKMKRLRKNTELFAVITLFLTIAFSLFASQFVTSEDNLHIQTFTETHALFR</sequence>
<evidence type="ECO:0000313" key="1">
    <source>
        <dbReference type="EMBL" id="MED3564118.1"/>
    </source>
</evidence>
<dbReference type="Proteomes" id="UP001330749">
    <property type="component" value="Unassembled WGS sequence"/>
</dbReference>
<proteinExistence type="predicted"/>
<dbReference type="RefSeq" id="WP_327969236.1">
    <property type="nucleotide sequence ID" value="NZ_JARMQG010000269.1"/>
</dbReference>
<gene>
    <name evidence="1" type="ORF">P4447_16985</name>
</gene>
<reference evidence="1 2" key="1">
    <citation type="submission" date="2023-03" db="EMBL/GenBank/DDBJ databases">
        <title>Bacillus Genome Sequencing.</title>
        <authorList>
            <person name="Dunlap C."/>
        </authorList>
    </citation>
    <scope>NUCLEOTIDE SEQUENCE [LARGE SCALE GENOMIC DNA]</scope>
    <source>
        <strain evidence="1 2">B-14544</strain>
    </source>
</reference>
<comment type="caution">
    <text evidence="1">The sequence shown here is derived from an EMBL/GenBank/DDBJ whole genome shotgun (WGS) entry which is preliminary data.</text>
</comment>
<organism evidence="1 2">
    <name type="scientific">Bacillus xiapuensis</name>
    <dbReference type="NCBI Taxonomy" id="2014075"/>
    <lineage>
        <taxon>Bacteria</taxon>
        <taxon>Bacillati</taxon>
        <taxon>Bacillota</taxon>
        <taxon>Bacilli</taxon>
        <taxon>Bacillales</taxon>
        <taxon>Bacillaceae</taxon>
        <taxon>Bacillus</taxon>
    </lineage>
</organism>
<accession>A0ABU6ND12</accession>
<evidence type="ECO:0000313" key="2">
    <source>
        <dbReference type="Proteomes" id="UP001330749"/>
    </source>
</evidence>